<evidence type="ECO:0000256" key="13">
    <source>
        <dbReference type="SAM" id="MobiDB-lite"/>
    </source>
</evidence>
<evidence type="ECO:0000256" key="7">
    <source>
        <dbReference type="ARBA" id="ARBA00023015"/>
    </source>
</evidence>
<dbReference type="InterPro" id="IPR038217">
    <property type="entry name" value="MRG_C_sf"/>
</dbReference>
<dbReference type="STRING" id="1214573.A0A0G2FDX6"/>
<sequence>MAPSSKPSAPPYAKDEKVLCFHHDMLYEAKIIEIDSTEEGGFRYKIHYKGWKATWDDWVPQDRIRKLNDENRELAAQLNQQARASMQKKSGPAKKAGLKNGSDFSSARGSEERSGAAATMSGRGRKRDFDLENPNTTTNEAVFTKGAQLSNLKVNIFKCATFYSVPLILIPSLIVHVDLMDSAFVKKEANWYKASLRYDNLSNLPPEILSKSNPGLKEALRDFYFTSTDEGLKVKQKAEDRFDPWPAPYRRAKPKKREETPEDNEELLTAGIPPKDREAFNEELRSFMQENCPSEVEELPDPIVTKTVKAEKAKKAVINRENRAAAKARSTMPPAQHTRNTRLRTKAAQAIAAADGQAPAGNATATQNATAAVVTPGAEENTARSRQHSAPPFNLFMRDTRASMDRNAFMSRPVQGVVPNSYYAAFNNAYNSVYPKARSVGDEPIGNDIPSSPAKGREPAGSKEAPTTTAPKKSAAPKAAAAASKTAAPKKSAATKTTTSKTASTKPVQGSLDKDMSAAMKLPRAAKACDPCRQHKTRCTGGTPCEACVRRGFTCVYVPGGRKAPMKRAREDSQDVVKKEPLENGAEQEGRPAKRARKEQAISTKNNSAEGSVGMVGAMDAQTSNILPSIEEVPEDNEGPNAQPSKMHHFSKPKIGKSVTMQPAKIHFSYSGRVTRSRSRQLSEEAEAQTAKLQYKGKRAREETEEPQERPAKLQRATRKGPNYRKPDGNPQILRVIDSMAVDSQGNAQTDSPWDNYDYEPTWMSHTYLKWKDSVVCPGFNLKSQDESFHARPSIKLVMTDVLKGILVDDWEHVTKDSQLVPLPHEQPVVKILNDYLDDEMPKRDEDSAQIDILKETMAGLREYFDRALGRILLYRFERLQYSELLPQWENEKDGGPSNVYGGEHLCRLLVSLPELLAQTNMDQQSVSRLREELTKFTNWLSKNGQKYFVREYEVPGPEYQDKAKSS</sequence>
<comment type="caution">
    <text evidence="15">The sequence shown here is derived from an EMBL/GenBank/DDBJ whole genome shotgun (WGS) entry which is preliminary data.</text>
</comment>
<evidence type="ECO:0000256" key="6">
    <source>
        <dbReference type="ARBA" id="ARBA00022853"/>
    </source>
</evidence>
<dbReference type="InterPro" id="IPR008676">
    <property type="entry name" value="MRG"/>
</dbReference>
<dbReference type="InterPro" id="IPR036864">
    <property type="entry name" value="Zn2-C6_fun-type_DNA-bd_sf"/>
</dbReference>
<dbReference type="EMBL" id="LCUC01000279">
    <property type="protein sequence ID" value="KKY32792.1"/>
    <property type="molecule type" value="Genomic_DNA"/>
</dbReference>
<keyword evidence="10" id="KW-0539">Nucleus</keyword>
<keyword evidence="7" id="KW-0805">Transcription regulation</keyword>
<dbReference type="Pfam" id="PF00172">
    <property type="entry name" value="Zn_clus"/>
    <property type="match status" value="1"/>
</dbReference>
<dbReference type="GO" id="GO:0035267">
    <property type="term" value="C:NuA4 histone acetyltransferase complex"/>
    <property type="evidence" value="ECO:0007669"/>
    <property type="project" value="TreeGrafter"/>
</dbReference>
<dbReference type="Gene3D" id="2.30.30.140">
    <property type="match status" value="1"/>
</dbReference>
<keyword evidence="16" id="KW-1185">Reference proteome</keyword>
<reference evidence="15 16" key="2">
    <citation type="submission" date="2015-05" db="EMBL/GenBank/DDBJ databases">
        <authorList>
            <person name="Morales-Cruz A."/>
            <person name="Amrine K.C."/>
            <person name="Cantu D."/>
        </authorList>
    </citation>
    <scope>NUCLEOTIDE SEQUENCE [LARGE SCALE GENOMIC DNA]</scope>
    <source>
        <strain evidence="15">DA912</strain>
    </source>
</reference>
<dbReference type="PANTHER" id="PTHR10880:SF15">
    <property type="entry name" value="MSL COMPLEX SUBUNIT 3"/>
    <property type="match status" value="1"/>
</dbReference>
<evidence type="ECO:0000256" key="3">
    <source>
        <dbReference type="ARBA" id="ARBA00011353"/>
    </source>
</evidence>
<protein>
    <recommendedName>
        <fullName evidence="4">Chromatin modification-related protein EAF3</fullName>
    </recommendedName>
    <alternativeName>
        <fullName evidence="12">Chromatin modification-related protein eaf3</fullName>
    </alternativeName>
</protein>
<dbReference type="CDD" id="cd18983">
    <property type="entry name" value="CBD_MSL3_like"/>
    <property type="match status" value="1"/>
</dbReference>
<feature type="domain" description="Zn(2)-C6 fungal-type" evidence="14">
    <location>
        <begin position="528"/>
        <end position="557"/>
    </location>
</feature>
<gene>
    <name evidence="15" type="ORF">UCDDA912_g07234</name>
</gene>
<evidence type="ECO:0000313" key="15">
    <source>
        <dbReference type="EMBL" id="KKY32792.1"/>
    </source>
</evidence>
<feature type="region of interest" description="Disordered" evidence="13">
    <location>
        <begin position="438"/>
        <end position="513"/>
    </location>
</feature>
<dbReference type="Proteomes" id="UP000034680">
    <property type="component" value="Unassembled WGS sequence"/>
</dbReference>
<dbReference type="CDD" id="cd00067">
    <property type="entry name" value="GAL4"/>
    <property type="match status" value="1"/>
</dbReference>
<comment type="subunit">
    <text evidence="3">Component of the NuA4 histone acetyltransferase complex.</text>
</comment>
<dbReference type="Pfam" id="PF22732">
    <property type="entry name" value="MSL3_chromo-like"/>
    <property type="match status" value="1"/>
</dbReference>
<feature type="region of interest" description="Disordered" evidence="13">
    <location>
        <begin position="79"/>
        <end position="134"/>
    </location>
</feature>
<name>A0A0G2FDX6_9PEZI</name>
<organism evidence="15 16">
    <name type="scientific">Diaporthe ampelina</name>
    <dbReference type="NCBI Taxonomy" id="1214573"/>
    <lineage>
        <taxon>Eukaryota</taxon>
        <taxon>Fungi</taxon>
        <taxon>Dikarya</taxon>
        <taxon>Ascomycota</taxon>
        <taxon>Pezizomycotina</taxon>
        <taxon>Sordariomycetes</taxon>
        <taxon>Sordariomycetidae</taxon>
        <taxon>Diaporthales</taxon>
        <taxon>Diaporthaceae</taxon>
        <taxon>Diaporthe</taxon>
    </lineage>
</organism>
<dbReference type="OrthoDB" id="124855at2759"/>
<feature type="compositionally biased region" description="Polar residues" evidence="13">
    <location>
        <begin position="601"/>
        <end position="610"/>
    </location>
</feature>
<dbReference type="SMART" id="SM00066">
    <property type="entry name" value="GAL4"/>
    <property type="match status" value="1"/>
</dbReference>
<dbReference type="GO" id="GO:0008270">
    <property type="term" value="F:zinc ion binding"/>
    <property type="evidence" value="ECO:0007669"/>
    <property type="project" value="InterPro"/>
</dbReference>
<dbReference type="GO" id="GO:0000981">
    <property type="term" value="F:DNA-binding transcription factor activity, RNA polymerase II-specific"/>
    <property type="evidence" value="ECO:0007669"/>
    <property type="project" value="InterPro"/>
</dbReference>
<evidence type="ECO:0000256" key="1">
    <source>
        <dbReference type="ARBA" id="ARBA00004123"/>
    </source>
</evidence>
<comment type="subcellular location">
    <subcellularLocation>
        <location evidence="1">Nucleus</location>
    </subcellularLocation>
</comment>
<evidence type="ECO:0000256" key="9">
    <source>
        <dbReference type="ARBA" id="ARBA00023204"/>
    </source>
</evidence>
<dbReference type="PROSITE" id="PS50048">
    <property type="entry name" value="ZN2_CY6_FUNGAL_2"/>
    <property type="match status" value="1"/>
</dbReference>
<keyword evidence="9" id="KW-0234">DNA repair</keyword>
<feature type="region of interest" description="Disordered" evidence="13">
    <location>
        <begin position="243"/>
        <end position="268"/>
    </location>
</feature>
<accession>A0A0G2FDX6</accession>
<feature type="compositionally biased region" description="Low complexity" evidence="13">
    <location>
        <begin position="465"/>
        <end position="507"/>
    </location>
</feature>
<feature type="compositionally biased region" description="Polar residues" evidence="13">
    <location>
        <begin position="79"/>
        <end position="88"/>
    </location>
</feature>
<dbReference type="PANTHER" id="PTHR10880">
    <property type="entry name" value="MORTALITY FACTOR 4-LIKE PROTEIN"/>
    <property type="match status" value="1"/>
</dbReference>
<dbReference type="Pfam" id="PF05712">
    <property type="entry name" value="MRG"/>
    <property type="match status" value="1"/>
</dbReference>
<evidence type="ECO:0000256" key="11">
    <source>
        <dbReference type="ARBA" id="ARBA00057322"/>
    </source>
</evidence>
<comment type="similarity">
    <text evidence="2">Belongs to the MRG family.</text>
</comment>
<evidence type="ECO:0000256" key="2">
    <source>
        <dbReference type="ARBA" id="ARBA00009093"/>
    </source>
</evidence>
<dbReference type="Gene3D" id="4.10.240.10">
    <property type="entry name" value="Zn(2)-C6 fungal-type DNA-binding domain"/>
    <property type="match status" value="1"/>
</dbReference>
<dbReference type="InterPro" id="IPR026541">
    <property type="entry name" value="MRG_dom"/>
</dbReference>
<comment type="function">
    <text evidence="11">Involved in deacetylation of histones, chromatin assembly and chromosome segregation. May act as a transcriptional oscillator, directing histone deacetylases to specific chromosomal domains. Component of the NuA4 histone acetyltransferase complex which is involved in transcriptional activation of selected genes principally by acetylation of nucleosomal histone H4 and H2A. The NuA4 complex is also involved in DNA repair.</text>
</comment>
<dbReference type="SUPFAM" id="SSF54160">
    <property type="entry name" value="Chromo domain-like"/>
    <property type="match status" value="1"/>
</dbReference>
<dbReference type="GO" id="GO:0032221">
    <property type="term" value="C:Rpd3S complex"/>
    <property type="evidence" value="ECO:0007669"/>
    <property type="project" value="TreeGrafter"/>
</dbReference>
<evidence type="ECO:0000256" key="4">
    <source>
        <dbReference type="ARBA" id="ARBA00018505"/>
    </source>
</evidence>
<evidence type="ECO:0000256" key="8">
    <source>
        <dbReference type="ARBA" id="ARBA00023163"/>
    </source>
</evidence>
<evidence type="ECO:0000259" key="14">
    <source>
        <dbReference type="PROSITE" id="PS50048"/>
    </source>
</evidence>
<feature type="region of interest" description="Disordered" evidence="13">
    <location>
        <begin position="566"/>
        <end position="612"/>
    </location>
</feature>
<dbReference type="SUPFAM" id="SSF57701">
    <property type="entry name" value="Zn2/Cys6 DNA-binding domain"/>
    <property type="match status" value="1"/>
</dbReference>
<keyword evidence="6" id="KW-0156">Chromatin regulator</keyword>
<dbReference type="PROSITE" id="PS00463">
    <property type="entry name" value="ZN2_CY6_FUNGAL_1"/>
    <property type="match status" value="1"/>
</dbReference>
<reference evidence="15 16" key="1">
    <citation type="submission" date="2015-05" db="EMBL/GenBank/DDBJ databases">
        <title>Distinctive expansion of gene families associated with plant cell wall degradation and secondary metabolism in the genomes of grapevine trunk pathogens.</title>
        <authorList>
            <person name="Lawrence D.P."/>
            <person name="Travadon R."/>
            <person name="Rolshausen P.E."/>
            <person name="Baumgartner K."/>
        </authorList>
    </citation>
    <scope>NUCLEOTIDE SEQUENCE [LARGE SCALE GENOMIC DNA]</scope>
    <source>
        <strain evidence="15">DA912</strain>
    </source>
</reference>
<evidence type="ECO:0000256" key="10">
    <source>
        <dbReference type="ARBA" id="ARBA00023242"/>
    </source>
</evidence>
<evidence type="ECO:0000313" key="16">
    <source>
        <dbReference type="Proteomes" id="UP000034680"/>
    </source>
</evidence>
<dbReference type="FunFam" id="1.10.274.30:FF:000004">
    <property type="entry name" value="Putative Chromatin modification-related protein eaf3"/>
    <property type="match status" value="1"/>
</dbReference>
<dbReference type="SMART" id="SM00298">
    <property type="entry name" value="CHROMO"/>
    <property type="match status" value="1"/>
</dbReference>
<feature type="region of interest" description="Disordered" evidence="13">
    <location>
        <begin position="672"/>
        <end position="731"/>
    </location>
</feature>
<dbReference type="PROSITE" id="PS51640">
    <property type="entry name" value="MRG"/>
    <property type="match status" value="1"/>
</dbReference>
<feature type="region of interest" description="Disordered" evidence="13">
    <location>
        <begin position="322"/>
        <end position="341"/>
    </location>
</feature>
<dbReference type="InterPro" id="IPR000953">
    <property type="entry name" value="Chromo/chromo_shadow_dom"/>
</dbReference>
<dbReference type="Gene3D" id="1.10.274.30">
    <property type="entry name" value="MRG domain"/>
    <property type="match status" value="1"/>
</dbReference>
<evidence type="ECO:0000256" key="5">
    <source>
        <dbReference type="ARBA" id="ARBA00022763"/>
    </source>
</evidence>
<dbReference type="InterPro" id="IPR016197">
    <property type="entry name" value="Chromo-like_dom_sf"/>
</dbReference>
<dbReference type="FunFam" id="2.30.30.140:FF:000149">
    <property type="entry name" value="WGS project CABT00000000 data, contig 2.3"/>
    <property type="match status" value="1"/>
</dbReference>
<feature type="compositionally biased region" description="Basic and acidic residues" evidence="13">
    <location>
        <begin position="568"/>
        <end position="592"/>
    </location>
</feature>
<dbReference type="AlphaFoldDB" id="A0A0G2FDX6"/>
<evidence type="ECO:0000256" key="12">
    <source>
        <dbReference type="ARBA" id="ARBA00072864"/>
    </source>
</evidence>
<keyword evidence="8" id="KW-0804">Transcription</keyword>
<dbReference type="InterPro" id="IPR001138">
    <property type="entry name" value="Zn2Cys6_DnaBD"/>
</dbReference>
<proteinExistence type="inferred from homology"/>
<keyword evidence="5" id="KW-0227">DNA damage</keyword>
<dbReference type="GO" id="GO:0006281">
    <property type="term" value="P:DNA repair"/>
    <property type="evidence" value="ECO:0007669"/>
    <property type="project" value="UniProtKB-KW"/>
</dbReference>
<dbReference type="InterPro" id="IPR053820">
    <property type="entry name" value="MSL3_chromo-like"/>
</dbReference>
<dbReference type="GO" id="GO:0006338">
    <property type="term" value="P:chromatin remodeling"/>
    <property type="evidence" value="ECO:0007669"/>
    <property type="project" value="UniProtKB-ARBA"/>
</dbReference>